<dbReference type="RefSeq" id="WP_109559867.1">
    <property type="nucleotide sequence ID" value="NZ_AP022609.1"/>
</dbReference>
<dbReference type="KEGG" id="mhib:MHIB_38400"/>
<gene>
    <name evidence="1" type="ORF">MHIB_38400</name>
</gene>
<protein>
    <submittedName>
        <fullName evidence="1">Uncharacterized protein</fullName>
    </submittedName>
</protein>
<name>A0A7I7X7H2_9MYCO</name>
<evidence type="ECO:0000313" key="1">
    <source>
        <dbReference type="EMBL" id="BBZ25422.1"/>
    </source>
</evidence>
<evidence type="ECO:0000313" key="2">
    <source>
        <dbReference type="Proteomes" id="UP000467260"/>
    </source>
</evidence>
<sequence>MRRRNPIYVVGDKQRTGYSILSDELIRTGPHKNALGSDGFAVLAYLLSVATSAQSGRRLWETSAAEISEQFGWPGNRRRVTAAIGAAVKDQRLLIREYVRDGKPVQRRRAYVVCAGGRRFTDGELSHYSAPIVLPSKLCRKSVDDAKGDSL</sequence>
<dbReference type="Proteomes" id="UP000467260">
    <property type="component" value="Chromosome"/>
</dbReference>
<reference evidence="1 2" key="1">
    <citation type="journal article" date="2019" name="Emerg. Microbes Infect.">
        <title>Comprehensive subspecies identification of 175 nontuberculous mycobacteria species based on 7547 genomic profiles.</title>
        <authorList>
            <person name="Matsumoto Y."/>
            <person name="Kinjo T."/>
            <person name="Motooka D."/>
            <person name="Nabeya D."/>
            <person name="Jung N."/>
            <person name="Uechi K."/>
            <person name="Horii T."/>
            <person name="Iida T."/>
            <person name="Fujita J."/>
            <person name="Nakamura S."/>
        </authorList>
    </citation>
    <scope>NUCLEOTIDE SEQUENCE [LARGE SCALE GENOMIC DNA]</scope>
    <source>
        <strain evidence="1 2">JCM 13571</strain>
    </source>
</reference>
<proteinExistence type="predicted"/>
<dbReference type="EMBL" id="AP022609">
    <property type="protein sequence ID" value="BBZ25422.1"/>
    <property type="molecule type" value="Genomic_DNA"/>
</dbReference>
<keyword evidence="2" id="KW-1185">Reference proteome</keyword>
<dbReference type="OrthoDB" id="4727506at2"/>
<dbReference type="AlphaFoldDB" id="A0A7I7X7H2"/>
<organism evidence="1 2">
    <name type="scientific">Mycolicibacter hiberniae</name>
    <dbReference type="NCBI Taxonomy" id="29314"/>
    <lineage>
        <taxon>Bacteria</taxon>
        <taxon>Bacillati</taxon>
        <taxon>Actinomycetota</taxon>
        <taxon>Actinomycetes</taxon>
        <taxon>Mycobacteriales</taxon>
        <taxon>Mycobacteriaceae</taxon>
        <taxon>Mycolicibacter</taxon>
    </lineage>
</organism>
<accession>A0A7I7X7H2</accession>